<protein>
    <submittedName>
        <fullName evidence="1">Uncharacterized protein</fullName>
    </submittedName>
</protein>
<organism evidence="1 2">
    <name type="scientific">Nostoc sphaeroides CCNUC1</name>
    <dbReference type="NCBI Taxonomy" id="2653204"/>
    <lineage>
        <taxon>Bacteria</taxon>
        <taxon>Bacillati</taxon>
        <taxon>Cyanobacteriota</taxon>
        <taxon>Cyanophyceae</taxon>
        <taxon>Nostocales</taxon>
        <taxon>Nostocaceae</taxon>
        <taxon>Nostoc</taxon>
    </lineage>
</organism>
<name>A0A5P8WEL4_9NOSO</name>
<dbReference type="EMBL" id="CP045227">
    <property type="protein sequence ID" value="QFS51253.1"/>
    <property type="molecule type" value="Genomic_DNA"/>
</dbReference>
<sequence length="46" mass="5335">MLDFLICHAWRSLILKGWLHCANIWQALAIYVPSPSQLITREISIL</sequence>
<gene>
    <name evidence="1" type="ORF">GXM_08747</name>
</gene>
<proteinExistence type="predicted"/>
<dbReference type="KEGG" id="nsh:GXM_08747"/>
<evidence type="ECO:0000313" key="2">
    <source>
        <dbReference type="Proteomes" id="UP000326678"/>
    </source>
</evidence>
<keyword evidence="2" id="KW-1185">Reference proteome</keyword>
<evidence type="ECO:0000313" key="1">
    <source>
        <dbReference type="EMBL" id="QFS51253.1"/>
    </source>
</evidence>
<accession>A0A5P8WEL4</accession>
<dbReference type="Proteomes" id="UP000326678">
    <property type="component" value="Chromosome Gxm2"/>
</dbReference>
<dbReference type="AlphaFoldDB" id="A0A5P8WEL4"/>
<reference evidence="1 2" key="1">
    <citation type="submission" date="2019-10" db="EMBL/GenBank/DDBJ databases">
        <title>Genomic and transcriptomic insights into the perfect genentic adaptation of a filamentous nitrogen-fixing cyanobacterium to rice fields.</title>
        <authorList>
            <person name="Chen Z."/>
        </authorList>
    </citation>
    <scope>NUCLEOTIDE SEQUENCE [LARGE SCALE GENOMIC DNA]</scope>
    <source>
        <strain evidence="1">CCNUC1</strain>
    </source>
</reference>